<accession>A0A0V1DAU0</accession>
<gene>
    <name evidence="1" type="ORF">T4A_11491</name>
</gene>
<evidence type="ECO:0000313" key="1">
    <source>
        <dbReference type="EMBL" id="KRY58609.1"/>
    </source>
</evidence>
<dbReference type="Proteomes" id="UP000054632">
    <property type="component" value="Unassembled WGS sequence"/>
</dbReference>
<comment type="caution">
    <text evidence="1">The sequence shown here is derived from an EMBL/GenBank/DDBJ whole genome shotgun (WGS) entry which is preliminary data.</text>
</comment>
<name>A0A0V1DAU0_TRIPS</name>
<proteinExistence type="predicted"/>
<sequence>MKRSALVKTAAGTLVRSIRKLQLIEPAATYSMMWVWAMKDVLDYCVCIV</sequence>
<organism evidence="1 2">
    <name type="scientific">Trichinella pseudospiralis</name>
    <name type="common">Parasitic roundworm</name>
    <dbReference type="NCBI Taxonomy" id="6337"/>
    <lineage>
        <taxon>Eukaryota</taxon>
        <taxon>Metazoa</taxon>
        <taxon>Ecdysozoa</taxon>
        <taxon>Nematoda</taxon>
        <taxon>Enoplea</taxon>
        <taxon>Dorylaimia</taxon>
        <taxon>Trichinellida</taxon>
        <taxon>Trichinellidae</taxon>
        <taxon>Trichinella</taxon>
    </lineage>
</organism>
<reference evidence="1 2" key="1">
    <citation type="submission" date="2015-01" db="EMBL/GenBank/DDBJ databases">
        <title>Evolution of Trichinella species and genotypes.</title>
        <authorList>
            <person name="Korhonen P.K."/>
            <person name="Edoardo P."/>
            <person name="Giuseppe L.R."/>
            <person name="Gasser R.B."/>
        </authorList>
    </citation>
    <scope>NUCLEOTIDE SEQUENCE [LARGE SCALE GENOMIC DNA]</scope>
    <source>
        <strain evidence="1">ISS13</strain>
    </source>
</reference>
<dbReference type="EMBL" id="JYDR01003499">
    <property type="protein sequence ID" value="KRY58609.1"/>
    <property type="molecule type" value="Genomic_DNA"/>
</dbReference>
<protein>
    <submittedName>
        <fullName evidence="1">Uncharacterized protein</fullName>
    </submittedName>
</protein>
<dbReference type="AlphaFoldDB" id="A0A0V1DAU0"/>
<evidence type="ECO:0000313" key="2">
    <source>
        <dbReference type="Proteomes" id="UP000054632"/>
    </source>
</evidence>